<protein>
    <submittedName>
        <fullName evidence="1">YqcI/YcgG family protein</fullName>
    </submittedName>
</protein>
<accession>A0ABT2VRX7</accession>
<dbReference type="Proteomes" id="UP001209257">
    <property type="component" value="Unassembled WGS sequence"/>
</dbReference>
<organism evidence="1 2">
    <name type="scientific">Alteromonas salexigens</name>
    <dbReference type="NCBI Taxonomy" id="2982530"/>
    <lineage>
        <taxon>Bacteria</taxon>
        <taxon>Pseudomonadati</taxon>
        <taxon>Pseudomonadota</taxon>
        <taxon>Gammaproteobacteria</taxon>
        <taxon>Alteromonadales</taxon>
        <taxon>Alteromonadaceae</taxon>
        <taxon>Alteromonas/Salinimonas group</taxon>
        <taxon>Alteromonas</taxon>
    </lineage>
</organism>
<keyword evidence="2" id="KW-1185">Reference proteome</keyword>
<evidence type="ECO:0000313" key="2">
    <source>
        <dbReference type="Proteomes" id="UP001209257"/>
    </source>
</evidence>
<sequence length="220" mass="25607">MDDTERSFKDTLAEFIKQDGFPCEGARTALQKDQIHVHRYGDIQCGKRTTDLLADIYEFADTFNIDEHMYSSFVAVFDQSRPMSERCFEAALWQKLQDLHNIDARMYDWDSAVSNDVTSADFSFSLGGNAFFIIGLNPASRRRSRQFEYPALVFNLHQQFEHLREKGTFTRFRDRIRERDEAFCGAPNPMLANHGEGSEVLQYSGRELEKEWECPFKVRS</sequence>
<name>A0ABT2VRX7_9ALTE</name>
<comment type="caution">
    <text evidence="1">The sequence shown here is derived from an EMBL/GenBank/DDBJ whole genome shotgun (WGS) entry which is preliminary data.</text>
</comment>
<dbReference type="PANTHER" id="PTHR40045">
    <property type="entry name" value="YCGG FAMILY PROTEIN"/>
    <property type="match status" value="1"/>
</dbReference>
<dbReference type="PANTHER" id="PTHR40045:SF1">
    <property type="entry name" value="YQCI_YCGG FAMILY PROTEIN"/>
    <property type="match status" value="1"/>
</dbReference>
<dbReference type="Pfam" id="PF08892">
    <property type="entry name" value="YqcI_YcgG"/>
    <property type="match status" value="1"/>
</dbReference>
<evidence type="ECO:0000313" key="1">
    <source>
        <dbReference type="EMBL" id="MCU7556041.1"/>
    </source>
</evidence>
<dbReference type="EMBL" id="JAOTJC010000016">
    <property type="protein sequence ID" value="MCU7556041.1"/>
    <property type="molecule type" value="Genomic_DNA"/>
</dbReference>
<dbReference type="RefSeq" id="WP_262996313.1">
    <property type="nucleotide sequence ID" value="NZ_JAOTJC010000016.1"/>
</dbReference>
<gene>
    <name evidence="1" type="ORF">OCL06_15730</name>
</gene>
<dbReference type="InterPro" id="IPR014988">
    <property type="entry name" value="Uncharacterised_YqcI/YcgG"/>
</dbReference>
<proteinExistence type="predicted"/>
<dbReference type="NCBIfam" id="NF041366">
    <property type="entry name" value="GntA_guanitoxin"/>
    <property type="match status" value="1"/>
</dbReference>
<reference evidence="2" key="1">
    <citation type="submission" date="2023-07" db="EMBL/GenBank/DDBJ databases">
        <title>Study on multiphase classification of strain Alteromonas salexigens isolated from the Yellow Sea.</title>
        <authorList>
            <person name="Sun L."/>
        </authorList>
    </citation>
    <scope>NUCLEOTIDE SEQUENCE [LARGE SCALE GENOMIC DNA]</scope>
    <source>
        <strain evidence="2">ASW11-19</strain>
    </source>
</reference>